<sequence length="159" mass="17310">MNPKHGAYSREGSREAQIALSALARTLHMSPLVLKIALSNAFDLLETTGGNPTLALHLSFNRLNYYIDSITLDRVIAAFRDAFAFILSDKKAPRYRYIAPKVGYNIQEGSIGHGAGFNMPTMSSTGGVNLPPSVGEYEATPSQIVQGGHPMDFINKQLK</sequence>
<reference evidence="1" key="1">
    <citation type="submission" date="2019-11" db="EMBL/GenBank/DDBJ databases">
        <title>Bipolaris sorokiniana Genome sequencing.</title>
        <authorList>
            <person name="Wang H."/>
        </authorList>
    </citation>
    <scope>NUCLEOTIDE SEQUENCE</scope>
</reference>
<name>A0A8H5ZKQ3_COCSA</name>
<gene>
    <name evidence="1" type="ORF">GGP41_000762</name>
</gene>
<comment type="caution">
    <text evidence="1">The sequence shown here is derived from an EMBL/GenBank/DDBJ whole genome shotgun (WGS) entry which is preliminary data.</text>
</comment>
<evidence type="ECO:0000313" key="1">
    <source>
        <dbReference type="EMBL" id="KAF5852041.1"/>
    </source>
</evidence>
<evidence type="ECO:0000313" key="2">
    <source>
        <dbReference type="Proteomes" id="UP000624244"/>
    </source>
</evidence>
<accession>A0A8H5ZKQ3</accession>
<proteinExistence type="predicted"/>
<organism evidence="1 2">
    <name type="scientific">Cochliobolus sativus</name>
    <name type="common">Common root rot and spot blotch fungus</name>
    <name type="synonym">Bipolaris sorokiniana</name>
    <dbReference type="NCBI Taxonomy" id="45130"/>
    <lineage>
        <taxon>Eukaryota</taxon>
        <taxon>Fungi</taxon>
        <taxon>Dikarya</taxon>
        <taxon>Ascomycota</taxon>
        <taxon>Pezizomycotina</taxon>
        <taxon>Dothideomycetes</taxon>
        <taxon>Pleosporomycetidae</taxon>
        <taxon>Pleosporales</taxon>
        <taxon>Pleosporineae</taxon>
        <taxon>Pleosporaceae</taxon>
        <taxon>Bipolaris</taxon>
    </lineage>
</organism>
<dbReference type="Proteomes" id="UP000624244">
    <property type="component" value="Unassembled WGS sequence"/>
</dbReference>
<dbReference type="EMBL" id="WNKQ01000004">
    <property type="protein sequence ID" value="KAF5852041.1"/>
    <property type="molecule type" value="Genomic_DNA"/>
</dbReference>
<protein>
    <submittedName>
        <fullName evidence="1">Uncharacterized protein</fullName>
    </submittedName>
</protein>
<dbReference type="AlphaFoldDB" id="A0A8H5ZKQ3"/>